<dbReference type="InterPro" id="IPR043128">
    <property type="entry name" value="Rev_trsase/Diguanyl_cyclase"/>
</dbReference>
<accession>A0A1A8Y1X7</accession>
<keyword evidence="2" id="KW-0812">Transmembrane</keyword>
<dbReference type="GO" id="GO:0003824">
    <property type="term" value="F:catalytic activity"/>
    <property type="evidence" value="ECO:0007669"/>
    <property type="project" value="UniProtKB-ARBA"/>
</dbReference>
<dbReference type="SUPFAM" id="SSF55073">
    <property type="entry name" value="Nucleotide cyclase"/>
    <property type="match status" value="1"/>
</dbReference>
<feature type="transmembrane region" description="Helical" evidence="2">
    <location>
        <begin position="19"/>
        <end position="37"/>
    </location>
</feature>
<name>A0A1A8Y1X7_9RHOO</name>
<dbReference type="NCBIfam" id="TIGR00254">
    <property type="entry name" value="GGDEF"/>
    <property type="match status" value="1"/>
</dbReference>
<evidence type="ECO:0000256" key="1">
    <source>
        <dbReference type="SAM" id="MobiDB-lite"/>
    </source>
</evidence>
<dbReference type="Pfam" id="PF00990">
    <property type="entry name" value="GGDEF"/>
    <property type="match status" value="1"/>
</dbReference>
<dbReference type="SMART" id="SM00267">
    <property type="entry name" value="GGDEF"/>
    <property type="match status" value="1"/>
</dbReference>
<dbReference type="Gene3D" id="3.30.70.270">
    <property type="match status" value="1"/>
</dbReference>
<protein>
    <submittedName>
        <fullName evidence="4">Putative Diguanylate cyclase</fullName>
    </submittedName>
</protein>
<feature type="transmembrane region" description="Helical" evidence="2">
    <location>
        <begin position="43"/>
        <end position="59"/>
    </location>
</feature>
<dbReference type="PROSITE" id="PS50887">
    <property type="entry name" value="GGDEF"/>
    <property type="match status" value="1"/>
</dbReference>
<organism evidence="4 5">
    <name type="scientific">Candidatus Propionivibrio aalborgensis</name>
    <dbReference type="NCBI Taxonomy" id="1860101"/>
    <lineage>
        <taxon>Bacteria</taxon>
        <taxon>Pseudomonadati</taxon>
        <taxon>Pseudomonadota</taxon>
        <taxon>Betaproteobacteria</taxon>
        <taxon>Rhodocyclales</taxon>
        <taxon>Rhodocyclaceae</taxon>
        <taxon>Propionivibrio</taxon>
    </lineage>
</organism>
<gene>
    <name evidence="4" type="ORF">PROAA_820013</name>
</gene>
<feature type="domain" description="GGDEF" evidence="3">
    <location>
        <begin position="155"/>
        <end position="284"/>
    </location>
</feature>
<proteinExistence type="predicted"/>
<keyword evidence="2" id="KW-1133">Transmembrane helix</keyword>
<feature type="transmembrane region" description="Helical" evidence="2">
    <location>
        <begin position="66"/>
        <end position="83"/>
    </location>
</feature>
<dbReference type="PANTHER" id="PTHR46663:SF2">
    <property type="entry name" value="GGDEF DOMAIN-CONTAINING PROTEIN"/>
    <property type="match status" value="1"/>
</dbReference>
<evidence type="ECO:0000259" key="3">
    <source>
        <dbReference type="PROSITE" id="PS50887"/>
    </source>
</evidence>
<dbReference type="AlphaFoldDB" id="A0A1A8Y1X7"/>
<feature type="transmembrane region" description="Helical" evidence="2">
    <location>
        <begin position="103"/>
        <end position="121"/>
    </location>
</feature>
<feature type="region of interest" description="Disordered" evidence="1">
    <location>
        <begin position="279"/>
        <end position="298"/>
    </location>
</feature>
<dbReference type="InterPro" id="IPR000160">
    <property type="entry name" value="GGDEF_dom"/>
</dbReference>
<dbReference type="InterPro" id="IPR052163">
    <property type="entry name" value="DGC-Regulatory_Protein"/>
</dbReference>
<dbReference type="CDD" id="cd01949">
    <property type="entry name" value="GGDEF"/>
    <property type="match status" value="1"/>
</dbReference>
<keyword evidence="5" id="KW-1185">Reference proteome</keyword>
<evidence type="ECO:0000313" key="5">
    <source>
        <dbReference type="Proteomes" id="UP000199600"/>
    </source>
</evidence>
<dbReference type="RefSeq" id="WP_186412546.1">
    <property type="nucleotide sequence ID" value="NZ_FLQY01000387.1"/>
</dbReference>
<keyword evidence="2" id="KW-0472">Membrane</keyword>
<dbReference type="EMBL" id="FLQY01000387">
    <property type="protein sequence ID" value="SBT10997.1"/>
    <property type="molecule type" value="Genomic_DNA"/>
</dbReference>
<reference evidence="4 5" key="1">
    <citation type="submission" date="2016-06" db="EMBL/GenBank/DDBJ databases">
        <authorList>
            <person name="Kjaerup R.B."/>
            <person name="Dalgaard T.S."/>
            <person name="Juul-Madsen H.R."/>
        </authorList>
    </citation>
    <scope>NUCLEOTIDE SEQUENCE [LARGE SCALE GENOMIC DNA]</scope>
    <source>
        <strain evidence="4">2</strain>
    </source>
</reference>
<sequence>MVNTLASFLTRHIEQRFRVLAWVFGVIAVATLGVLHTATETDYAFSSAVIIPVVAVAWTGGRRDGFSFSLLAALLWVSADVLAERQFSSGWVPLINGLTRFATYGFVTYLIVEVQTLLARVQEMARHDTLTTLLNRGAFFEAGDAEASRCQRYGHHIAVAFLDLDDFKHLNDSRGHGAGDRALKAVAVALQSTLRTTDYVARLGGDEFAVLLPEIGYNAATEAGHKIAAAVNAAMKEFSPVSVSVGIAWFENAECGFPAMLGSADALMYEIKRDGKHGVRTRRGAVVPPDPPTESEPN</sequence>
<feature type="compositionally biased region" description="Pro residues" evidence="1">
    <location>
        <begin position="288"/>
        <end position="298"/>
    </location>
</feature>
<dbReference type="Proteomes" id="UP000199600">
    <property type="component" value="Unassembled WGS sequence"/>
</dbReference>
<evidence type="ECO:0000256" key="2">
    <source>
        <dbReference type="SAM" id="Phobius"/>
    </source>
</evidence>
<evidence type="ECO:0000313" key="4">
    <source>
        <dbReference type="EMBL" id="SBT10997.1"/>
    </source>
</evidence>
<dbReference type="FunFam" id="3.30.70.270:FF:000001">
    <property type="entry name" value="Diguanylate cyclase domain protein"/>
    <property type="match status" value="1"/>
</dbReference>
<dbReference type="InterPro" id="IPR029787">
    <property type="entry name" value="Nucleotide_cyclase"/>
</dbReference>
<dbReference type="PANTHER" id="PTHR46663">
    <property type="entry name" value="DIGUANYLATE CYCLASE DGCT-RELATED"/>
    <property type="match status" value="1"/>
</dbReference>